<dbReference type="Proteomes" id="UP000076079">
    <property type="component" value="Chromosome"/>
</dbReference>
<dbReference type="CDD" id="cd16922">
    <property type="entry name" value="HATPase_EvgS-ArcB-TorS-like"/>
    <property type="match status" value="1"/>
</dbReference>
<dbReference type="InterPro" id="IPR003660">
    <property type="entry name" value="HAMP_dom"/>
</dbReference>
<evidence type="ECO:0000256" key="5">
    <source>
        <dbReference type="ARBA" id="ARBA00022679"/>
    </source>
</evidence>
<keyword evidence="5 10" id="KW-0808">Transferase</keyword>
<feature type="domain" description="HAMP" evidence="9">
    <location>
        <begin position="207"/>
        <end position="260"/>
    </location>
</feature>
<evidence type="ECO:0000256" key="7">
    <source>
        <dbReference type="ARBA" id="ARBA00023012"/>
    </source>
</evidence>
<dbReference type="InterPro" id="IPR005467">
    <property type="entry name" value="His_kinase_dom"/>
</dbReference>
<evidence type="ECO:0000256" key="3">
    <source>
        <dbReference type="ARBA" id="ARBA00012438"/>
    </source>
</evidence>
<keyword evidence="7" id="KW-0902">Two-component regulatory system</keyword>
<dbReference type="EC" id="2.7.13.3" evidence="3"/>
<evidence type="ECO:0000313" key="10">
    <source>
        <dbReference type="EMBL" id="AMY08482.1"/>
    </source>
</evidence>
<keyword evidence="4" id="KW-0597">Phosphoprotein</keyword>
<name>A0A143PIS7_LUTPR</name>
<dbReference type="InterPro" id="IPR003594">
    <property type="entry name" value="HATPase_dom"/>
</dbReference>
<dbReference type="SUPFAM" id="SSF158472">
    <property type="entry name" value="HAMP domain-like"/>
    <property type="match status" value="1"/>
</dbReference>
<dbReference type="AlphaFoldDB" id="A0A143PIS7"/>
<dbReference type="GO" id="GO:0016020">
    <property type="term" value="C:membrane"/>
    <property type="evidence" value="ECO:0007669"/>
    <property type="project" value="UniProtKB-SubCell"/>
</dbReference>
<dbReference type="InterPro" id="IPR004358">
    <property type="entry name" value="Sig_transdc_His_kin-like_C"/>
</dbReference>
<dbReference type="InterPro" id="IPR036097">
    <property type="entry name" value="HisK_dim/P_sf"/>
</dbReference>
<gene>
    <name evidence="10" type="primary">luxQ_5</name>
    <name evidence="10" type="ORF">LuPra_01682</name>
</gene>
<dbReference type="GO" id="GO:0000155">
    <property type="term" value="F:phosphorelay sensor kinase activity"/>
    <property type="evidence" value="ECO:0007669"/>
    <property type="project" value="InterPro"/>
</dbReference>
<reference evidence="10 11" key="1">
    <citation type="journal article" date="2016" name="Genome Announc.">
        <title>First Complete Genome Sequence of a Subdivision 6 Acidobacterium Strain.</title>
        <authorList>
            <person name="Huang S."/>
            <person name="Vieira S."/>
            <person name="Bunk B."/>
            <person name="Riedel T."/>
            <person name="Sproer C."/>
            <person name="Overmann J."/>
        </authorList>
    </citation>
    <scope>NUCLEOTIDE SEQUENCE [LARGE SCALE GENOMIC DNA]</scope>
    <source>
        <strain evidence="11">DSM 100886 HEG_-6_39</strain>
    </source>
</reference>
<dbReference type="InterPro" id="IPR036890">
    <property type="entry name" value="HATPase_C_sf"/>
</dbReference>
<reference evidence="11" key="2">
    <citation type="submission" date="2016-04" db="EMBL/GenBank/DDBJ databases">
        <title>First Complete Genome Sequence of a Subdivision 6 Acidobacterium.</title>
        <authorList>
            <person name="Huang S."/>
            <person name="Vieira S."/>
            <person name="Bunk B."/>
            <person name="Riedel T."/>
            <person name="Sproeer C."/>
            <person name="Overmann J."/>
        </authorList>
    </citation>
    <scope>NUCLEOTIDE SEQUENCE [LARGE SCALE GENOMIC DNA]</scope>
    <source>
        <strain evidence="11">DSM 100886 HEG_-6_39</strain>
    </source>
</reference>
<dbReference type="EMBL" id="CP015136">
    <property type="protein sequence ID" value="AMY08482.1"/>
    <property type="molecule type" value="Genomic_DNA"/>
</dbReference>
<dbReference type="PRINTS" id="PR00344">
    <property type="entry name" value="BCTRLSENSOR"/>
</dbReference>
<dbReference type="Gene3D" id="1.10.287.130">
    <property type="match status" value="1"/>
</dbReference>
<dbReference type="Gene3D" id="6.10.340.10">
    <property type="match status" value="1"/>
</dbReference>
<evidence type="ECO:0000259" key="9">
    <source>
        <dbReference type="PROSITE" id="PS50885"/>
    </source>
</evidence>
<dbReference type="SMART" id="SM00387">
    <property type="entry name" value="HATPase_c"/>
    <property type="match status" value="1"/>
</dbReference>
<sequence length="534" mass="56880">MSRWLAFLKWSEAPPIASRMTVRRKLITSVAALLLLSGASTILSVRARQRTTWALADVQAGQVRLQRLLSIERELQLRWRELSVLREVSPSAAQLDVMDTRLDALDAMVRDATTSAEERPFSSAYAALSAAWRGTLDALHARRALDDVASPAAALGALLAWRDAEQGAAAADAARFAEALDAADFVTMALLGLSFVVGTTIVVTLSVTLTSGFTRLDAASRHVAAGDYSFRLPLGRARDEFARAARTFNDMAGALEAAVAETQEARRRAEDASAAKSSFLTSLCHDLKTPLTAILGYADVIEADVEHAGLAVSTGDVRQLRRSARVLLGMVGELLDYARLEAGRMPVALGAMDPAELVTEVVDTLQPMLEQRGNAFVLTDRWHGTLTTDPGKVRHILLNLLGNACKFTSQGTIGVVIGARPDGPGIVLEVSDTGIGMSREEAATVFAPYVQANSDIVHRFGGSGLGLSISKQFAQLLDGDITVASTEGIGTTFVLSLPDLEPAADSIAACTDLDEAVALFAALDGRERQTRLSA</sequence>
<dbReference type="PROSITE" id="PS50109">
    <property type="entry name" value="HIS_KIN"/>
    <property type="match status" value="1"/>
</dbReference>
<dbReference type="CDD" id="cd06225">
    <property type="entry name" value="HAMP"/>
    <property type="match status" value="1"/>
</dbReference>
<dbReference type="STRING" id="1855912.LuPra_01682"/>
<evidence type="ECO:0000256" key="2">
    <source>
        <dbReference type="ARBA" id="ARBA00004370"/>
    </source>
</evidence>
<proteinExistence type="predicted"/>
<dbReference type="Pfam" id="PF00672">
    <property type="entry name" value="HAMP"/>
    <property type="match status" value="1"/>
</dbReference>
<dbReference type="CDD" id="cd00082">
    <property type="entry name" value="HisKA"/>
    <property type="match status" value="1"/>
</dbReference>
<feature type="domain" description="Histidine kinase" evidence="8">
    <location>
        <begin position="282"/>
        <end position="501"/>
    </location>
</feature>
<dbReference type="InterPro" id="IPR003661">
    <property type="entry name" value="HisK_dim/P_dom"/>
</dbReference>
<keyword evidence="6 10" id="KW-0418">Kinase</keyword>
<dbReference type="PROSITE" id="PS50885">
    <property type="entry name" value="HAMP"/>
    <property type="match status" value="1"/>
</dbReference>
<dbReference type="Pfam" id="PF00512">
    <property type="entry name" value="HisKA"/>
    <property type="match status" value="1"/>
</dbReference>
<dbReference type="Gene3D" id="3.30.565.10">
    <property type="entry name" value="Histidine kinase-like ATPase, C-terminal domain"/>
    <property type="match status" value="1"/>
</dbReference>
<dbReference type="PANTHER" id="PTHR43711:SF26">
    <property type="entry name" value="SENSOR HISTIDINE KINASE RCSC"/>
    <property type="match status" value="1"/>
</dbReference>
<comment type="subcellular location">
    <subcellularLocation>
        <location evidence="2">Membrane</location>
    </subcellularLocation>
</comment>
<evidence type="ECO:0000259" key="8">
    <source>
        <dbReference type="PROSITE" id="PS50109"/>
    </source>
</evidence>
<dbReference type="KEGG" id="abac:LuPra_01682"/>
<comment type="catalytic activity">
    <reaction evidence="1">
        <text>ATP + protein L-histidine = ADP + protein N-phospho-L-histidine.</text>
        <dbReference type="EC" id="2.7.13.3"/>
    </reaction>
</comment>
<keyword evidence="11" id="KW-1185">Reference proteome</keyword>
<dbReference type="SMART" id="SM00304">
    <property type="entry name" value="HAMP"/>
    <property type="match status" value="1"/>
</dbReference>
<evidence type="ECO:0000256" key="6">
    <source>
        <dbReference type="ARBA" id="ARBA00022777"/>
    </source>
</evidence>
<dbReference type="SUPFAM" id="SSF47384">
    <property type="entry name" value="Homodimeric domain of signal transducing histidine kinase"/>
    <property type="match status" value="1"/>
</dbReference>
<dbReference type="Pfam" id="PF02518">
    <property type="entry name" value="HATPase_c"/>
    <property type="match status" value="1"/>
</dbReference>
<dbReference type="SUPFAM" id="SSF55874">
    <property type="entry name" value="ATPase domain of HSP90 chaperone/DNA topoisomerase II/histidine kinase"/>
    <property type="match status" value="1"/>
</dbReference>
<evidence type="ECO:0000256" key="4">
    <source>
        <dbReference type="ARBA" id="ARBA00022553"/>
    </source>
</evidence>
<accession>A0A143PIS7</accession>
<organism evidence="10 11">
    <name type="scientific">Luteitalea pratensis</name>
    <dbReference type="NCBI Taxonomy" id="1855912"/>
    <lineage>
        <taxon>Bacteria</taxon>
        <taxon>Pseudomonadati</taxon>
        <taxon>Acidobacteriota</taxon>
        <taxon>Vicinamibacteria</taxon>
        <taxon>Vicinamibacterales</taxon>
        <taxon>Vicinamibacteraceae</taxon>
        <taxon>Luteitalea</taxon>
    </lineage>
</organism>
<protein>
    <recommendedName>
        <fullName evidence="3">histidine kinase</fullName>
        <ecNumber evidence="3">2.7.13.3</ecNumber>
    </recommendedName>
</protein>
<evidence type="ECO:0000313" key="11">
    <source>
        <dbReference type="Proteomes" id="UP000076079"/>
    </source>
</evidence>
<dbReference type="PANTHER" id="PTHR43711">
    <property type="entry name" value="TWO-COMPONENT HISTIDINE KINASE"/>
    <property type="match status" value="1"/>
</dbReference>
<dbReference type="SMART" id="SM00388">
    <property type="entry name" value="HisKA"/>
    <property type="match status" value="1"/>
</dbReference>
<dbReference type="InterPro" id="IPR050736">
    <property type="entry name" value="Sensor_HK_Regulatory"/>
</dbReference>
<evidence type="ECO:0000256" key="1">
    <source>
        <dbReference type="ARBA" id="ARBA00000085"/>
    </source>
</evidence>